<accession>A0A6J7LPM7</accession>
<reference evidence="1" key="1">
    <citation type="submission" date="2020-05" db="EMBL/GenBank/DDBJ databases">
        <authorList>
            <person name="Chiriac C."/>
            <person name="Salcher M."/>
            <person name="Ghai R."/>
            <person name="Kavagutti S V."/>
        </authorList>
    </citation>
    <scope>NUCLEOTIDE SEQUENCE</scope>
</reference>
<organism evidence="1">
    <name type="scientific">freshwater metagenome</name>
    <dbReference type="NCBI Taxonomy" id="449393"/>
    <lineage>
        <taxon>unclassified sequences</taxon>
        <taxon>metagenomes</taxon>
        <taxon>ecological metagenomes</taxon>
    </lineage>
</organism>
<evidence type="ECO:0000313" key="1">
    <source>
        <dbReference type="EMBL" id="CAB4969455.1"/>
    </source>
</evidence>
<protein>
    <submittedName>
        <fullName evidence="1">Unannotated protein</fullName>
    </submittedName>
</protein>
<dbReference type="EMBL" id="CAFBOG010000011">
    <property type="protein sequence ID" value="CAB4969455.1"/>
    <property type="molecule type" value="Genomic_DNA"/>
</dbReference>
<dbReference type="AlphaFoldDB" id="A0A6J7LPM7"/>
<dbReference type="PROSITE" id="PS51257">
    <property type="entry name" value="PROKAR_LIPOPROTEIN"/>
    <property type="match status" value="1"/>
</dbReference>
<sequence>MRSRPCWTVGISLFTTACCSFVGVLRTRCKGEAGIDSSATAAFKTPDSRVRRRVNDAGAARSVEFQPFLFPMRSSTSSHRRAVISLRGHELRCNACQETCCCCVRVMSRAGMHFSMNKARATSRSSSDSGGVAAATTTIANARMFELLVAGAQFPYFRLTKSRLASKNVAFAFQLIGSPVTASNFSARLTALRSSSCRS</sequence>
<proteinExistence type="predicted"/>
<gene>
    <name evidence="1" type="ORF">UFOPK3914_00243</name>
</gene>
<name>A0A6J7LPM7_9ZZZZ</name>